<evidence type="ECO:0000313" key="3">
    <source>
        <dbReference type="EMBL" id="OKA23298.1"/>
    </source>
</evidence>
<gene>
    <name evidence="3" type="ORF">BOH73_05075</name>
    <name evidence="2" type="ORF">BOH74_13790</name>
</gene>
<feature type="transmembrane region" description="Helical" evidence="1">
    <location>
        <begin position="16"/>
        <end position="35"/>
    </location>
</feature>
<reference evidence="3 5" key="2">
    <citation type="submission" date="2016-11" db="EMBL/GenBank/DDBJ databases">
        <title>Draft genome of Pseudomonas versuta A4R1.5.</title>
        <authorList>
            <person name="See-Too W.-S."/>
        </authorList>
    </citation>
    <scope>NUCLEOTIDE SEQUENCE [LARGE SCALE GENOMIC DNA]</scope>
    <source>
        <strain evidence="3 5">A4R1.5</strain>
    </source>
</reference>
<dbReference type="EMBL" id="MPJC01000002">
    <property type="protein sequence ID" value="OKA23298.1"/>
    <property type="molecule type" value="Genomic_DNA"/>
</dbReference>
<accession>A0A1Q4KML9</accession>
<dbReference type="AlphaFoldDB" id="A0A0M5LWM0"/>
<dbReference type="KEGG" id="ppsy:AOC04_21790"/>
<proteinExistence type="predicted"/>
<sequence>MSTSAGYAPPRRHTGAYIMIVTALIALAITAWRFFTPLSGVTGSGGSMTTMLGEFVLFILGLLLIKYEFGGLRKLFVILSWLGVLGTLLGAILLHGWWTAIVLVVCAAGVIIESFCAKPTRSA</sequence>
<evidence type="ECO:0000313" key="2">
    <source>
        <dbReference type="EMBL" id="OKA23073.1"/>
    </source>
</evidence>
<accession>A0A0M5LWM0</accession>
<protein>
    <submittedName>
        <fullName evidence="2">Uncharacterized protein</fullName>
    </submittedName>
</protein>
<keyword evidence="1" id="KW-0812">Transmembrane</keyword>
<evidence type="ECO:0000313" key="4">
    <source>
        <dbReference type="Proteomes" id="UP000185990"/>
    </source>
</evidence>
<name>A0A0M5LWM0_9PSED</name>
<feature type="transmembrane region" description="Helical" evidence="1">
    <location>
        <begin position="75"/>
        <end position="94"/>
    </location>
</feature>
<organism evidence="2 4">
    <name type="scientific">Pseudomonas versuta</name>
    <dbReference type="NCBI Taxonomy" id="1788301"/>
    <lineage>
        <taxon>Bacteria</taxon>
        <taxon>Pseudomonadati</taxon>
        <taxon>Pseudomonadota</taxon>
        <taxon>Gammaproteobacteria</taxon>
        <taxon>Pseudomonadales</taxon>
        <taxon>Pseudomonadaceae</taxon>
        <taxon>Pseudomonas</taxon>
    </lineage>
</organism>
<keyword evidence="5" id="KW-1185">Reference proteome</keyword>
<evidence type="ECO:0000313" key="5">
    <source>
        <dbReference type="Proteomes" id="UP000186677"/>
    </source>
</evidence>
<feature type="transmembrane region" description="Helical" evidence="1">
    <location>
        <begin position="41"/>
        <end position="63"/>
    </location>
</feature>
<reference evidence="2 4" key="1">
    <citation type="submission" date="2016-11" db="EMBL/GenBank/DDBJ databases">
        <title>Draft genome of Pseudomonas versuta A4R1.12.</title>
        <authorList>
            <person name="See-Too W.-S."/>
        </authorList>
    </citation>
    <scope>NUCLEOTIDE SEQUENCE [LARGE SCALE GENOMIC DNA]</scope>
    <source>
        <strain evidence="2 4">A4R1.12</strain>
    </source>
</reference>
<dbReference type="Proteomes" id="UP000185990">
    <property type="component" value="Unassembled WGS sequence"/>
</dbReference>
<comment type="caution">
    <text evidence="2">The sequence shown here is derived from an EMBL/GenBank/DDBJ whole genome shotgun (WGS) entry which is preliminary data.</text>
</comment>
<dbReference type="Proteomes" id="UP000186677">
    <property type="component" value="Unassembled WGS sequence"/>
</dbReference>
<evidence type="ECO:0000256" key="1">
    <source>
        <dbReference type="SAM" id="Phobius"/>
    </source>
</evidence>
<dbReference type="OrthoDB" id="6903446at2"/>
<dbReference type="EMBL" id="MPJD01000019">
    <property type="protein sequence ID" value="OKA23073.1"/>
    <property type="molecule type" value="Genomic_DNA"/>
</dbReference>
<keyword evidence="1" id="KW-0472">Membrane</keyword>
<keyword evidence="1" id="KW-1133">Transmembrane helix</keyword>
<feature type="transmembrane region" description="Helical" evidence="1">
    <location>
        <begin position="100"/>
        <end position="117"/>
    </location>
</feature>
<dbReference type="RefSeq" id="WP_060696618.1">
    <property type="nucleotide sequence ID" value="NZ_CP012676.1"/>
</dbReference>